<sequence length="541" mass="58974">MDQSLITQVQQWINQDPDPKTRVELEKLLADNNEVELRSCFSGFLEFGTAGLRGKLGPGPSRMNRAVVTKTAAGLVTYMRKHNLSSVVIGRDARYGSKDFAQDSAEIMQGAGMKVYSLPGALPTPVLAYAVRELKCDVGIMVTASHNPPEDNGYKVYLGGVVDQIRYEGSQIISPADSQISEYISQVPDLNTLKRSSGAEVLDNAIVDSYVKATAKLATSNSDLKVVYSAMHGVGKETLEQVFAAANFAPPILVSEQAEPDPDFPTVKFPNPEEPGAIDLSIKKAIEVSADLVIANDPDADRCAVAIADRGGNWRMLRGDEVGALLGEYLARTAKNKSATLANSIVSSSILSKIAKAYQLPFAETLTGFKWIAKIENLHFGYEEALGYAVDSNSVNDKDGISAALMIVQIATDLKRESKTLNDLLDEIWSKYGYHGTKQISVRVNTLEEISKILGRFRNSTPQSIAGYRVSGFDDLEKPTSDLPPTNGVRIFLEPNIRIIVRPSGTEPKIKCYIEVVSDSQEMAEEIIARLDSELRTFLAS</sequence>
<dbReference type="InterPro" id="IPR016055">
    <property type="entry name" value="A-D-PHexomutase_a/b/a-I/II/III"/>
</dbReference>
<dbReference type="Pfam" id="PF02878">
    <property type="entry name" value="PGM_PMM_I"/>
    <property type="match status" value="1"/>
</dbReference>
<evidence type="ECO:0000313" key="13">
    <source>
        <dbReference type="Proteomes" id="UP000053941"/>
    </source>
</evidence>
<dbReference type="GO" id="GO:0008973">
    <property type="term" value="F:phosphopentomutase activity"/>
    <property type="evidence" value="ECO:0007669"/>
    <property type="project" value="TreeGrafter"/>
</dbReference>
<dbReference type="EMBL" id="LIAS01000041">
    <property type="protein sequence ID" value="KRO30924.1"/>
    <property type="molecule type" value="Genomic_DNA"/>
</dbReference>
<evidence type="ECO:0000313" key="12">
    <source>
        <dbReference type="EMBL" id="KRO30924.1"/>
    </source>
</evidence>
<dbReference type="Pfam" id="PF02880">
    <property type="entry name" value="PGM_PMM_III"/>
    <property type="match status" value="1"/>
</dbReference>
<comment type="cofactor">
    <cofactor evidence="1">
        <name>Mg(2+)</name>
        <dbReference type="ChEBI" id="CHEBI:18420"/>
    </cofactor>
</comment>
<dbReference type="InterPro" id="IPR005846">
    <property type="entry name" value="A-D-PHexomutase_a/b/a-III"/>
</dbReference>
<dbReference type="Gene3D" id="3.40.120.10">
    <property type="entry name" value="Alpha-D-Glucose-1,6-Bisphosphate, subunit A, domain 3"/>
    <property type="match status" value="3"/>
</dbReference>
<keyword evidence="3" id="KW-0597">Phosphoprotein</keyword>
<dbReference type="InterPro" id="IPR005841">
    <property type="entry name" value="Alpha-D-phosphohexomutase_SF"/>
</dbReference>
<reference evidence="12 13" key="1">
    <citation type="submission" date="2015-10" db="EMBL/GenBank/DDBJ databases">
        <title>Metagenome-Assembled Genomes uncover a global brackish microbiome.</title>
        <authorList>
            <person name="Hugerth L.W."/>
            <person name="Larsson J."/>
            <person name="Alneberg J."/>
            <person name="Lindh M.V."/>
            <person name="Legrand C."/>
            <person name="Pinhassi J."/>
            <person name="Andersson A.F."/>
        </authorList>
    </citation>
    <scope>NUCLEOTIDE SEQUENCE [LARGE SCALE GENOMIC DNA]</scope>
    <source>
        <strain evidence="12">BACL2 MAG-120802-bin41</strain>
    </source>
</reference>
<dbReference type="InterPro" id="IPR036900">
    <property type="entry name" value="A-D-PHexomutase_C_sf"/>
</dbReference>
<evidence type="ECO:0000259" key="9">
    <source>
        <dbReference type="Pfam" id="PF02878"/>
    </source>
</evidence>
<keyword evidence="6" id="KW-0413">Isomerase</keyword>
<dbReference type="PRINTS" id="PR00509">
    <property type="entry name" value="PGMPMM"/>
</dbReference>
<evidence type="ECO:0000256" key="4">
    <source>
        <dbReference type="ARBA" id="ARBA00022723"/>
    </source>
</evidence>
<evidence type="ECO:0000259" key="10">
    <source>
        <dbReference type="Pfam" id="PF02879"/>
    </source>
</evidence>
<evidence type="ECO:0000256" key="5">
    <source>
        <dbReference type="ARBA" id="ARBA00022842"/>
    </source>
</evidence>
<dbReference type="Gene3D" id="3.30.310.50">
    <property type="entry name" value="Alpha-D-phosphohexomutase, C-terminal domain"/>
    <property type="match status" value="1"/>
</dbReference>
<dbReference type="GO" id="GO:0000287">
    <property type="term" value="F:magnesium ion binding"/>
    <property type="evidence" value="ECO:0007669"/>
    <property type="project" value="InterPro"/>
</dbReference>
<evidence type="ECO:0000259" key="11">
    <source>
        <dbReference type="Pfam" id="PF02880"/>
    </source>
</evidence>
<dbReference type="Pfam" id="PF00408">
    <property type="entry name" value="PGM_PMM_IV"/>
    <property type="match status" value="1"/>
</dbReference>
<organism evidence="12 13">
    <name type="scientific">Actinobacteria bacterium BACL2 MAG-120802-bin41</name>
    <dbReference type="NCBI Taxonomy" id="1655568"/>
    <lineage>
        <taxon>Bacteria</taxon>
        <taxon>Bacillati</taxon>
        <taxon>Actinomycetota</taxon>
        <taxon>Actinomycetes</taxon>
        <taxon>Actinomycetes incertae sedis</taxon>
        <taxon>ac1 cluster</taxon>
    </lineage>
</organism>
<feature type="domain" description="Alpha-D-phosphohexomutase alpha/beta/alpha" evidence="10">
    <location>
        <begin position="210"/>
        <end position="308"/>
    </location>
</feature>
<feature type="domain" description="Alpha-D-phosphohexomutase alpha/beta/alpha" evidence="11">
    <location>
        <begin position="319"/>
        <end position="432"/>
    </location>
</feature>
<dbReference type="InterPro" id="IPR005843">
    <property type="entry name" value="A-D-PHexomutase_C"/>
</dbReference>
<dbReference type="Pfam" id="PF02879">
    <property type="entry name" value="PGM_PMM_II"/>
    <property type="match status" value="1"/>
</dbReference>
<evidence type="ECO:0000256" key="3">
    <source>
        <dbReference type="ARBA" id="ARBA00022553"/>
    </source>
</evidence>
<dbReference type="CDD" id="cd05799">
    <property type="entry name" value="PGM2"/>
    <property type="match status" value="1"/>
</dbReference>
<proteinExistence type="inferred from homology"/>
<feature type="domain" description="Alpha-D-phosphohexomutase alpha/beta/alpha" evidence="9">
    <location>
        <begin position="46"/>
        <end position="159"/>
    </location>
</feature>
<keyword evidence="4 7" id="KW-0479">Metal-binding</keyword>
<feature type="domain" description="Alpha-D-phosphohexomutase C-terminal" evidence="8">
    <location>
        <begin position="479"/>
        <end position="523"/>
    </location>
</feature>
<comment type="similarity">
    <text evidence="2 7">Belongs to the phosphohexose mutase family.</text>
</comment>
<dbReference type="InterPro" id="IPR005845">
    <property type="entry name" value="A-D-PHexomutase_a/b/a-II"/>
</dbReference>
<dbReference type="GO" id="GO:0005975">
    <property type="term" value="P:carbohydrate metabolic process"/>
    <property type="evidence" value="ECO:0007669"/>
    <property type="project" value="InterPro"/>
</dbReference>
<evidence type="ECO:0000256" key="6">
    <source>
        <dbReference type="ARBA" id="ARBA00023235"/>
    </source>
</evidence>
<keyword evidence="5 7" id="KW-0460">Magnesium</keyword>
<dbReference type="PANTHER" id="PTHR45745">
    <property type="entry name" value="PHOSPHOMANNOMUTASE 45A"/>
    <property type="match status" value="1"/>
</dbReference>
<evidence type="ECO:0000259" key="8">
    <source>
        <dbReference type="Pfam" id="PF00408"/>
    </source>
</evidence>
<evidence type="ECO:0000256" key="2">
    <source>
        <dbReference type="ARBA" id="ARBA00010231"/>
    </source>
</evidence>
<dbReference type="InterPro" id="IPR005844">
    <property type="entry name" value="A-D-PHexomutase_a/b/a-I"/>
</dbReference>
<dbReference type="SUPFAM" id="SSF55957">
    <property type="entry name" value="Phosphoglucomutase, C-terminal domain"/>
    <property type="match status" value="1"/>
</dbReference>
<gene>
    <name evidence="12" type="ORF">ABR60_06240</name>
</gene>
<evidence type="ECO:0000256" key="1">
    <source>
        <dbReference type="ARBA" id="ARBA00001946"/>
    </source>
</evidence>
<dbReference type="GO" id="GO:0006166">
    <property type="term" value="P:purine ribonucleoside salvage"/>
    <property type="evidence" value="ECO:0007669"/>
    <property type="project" value="TreeGrafter"/>
</dbReference>
<name>A0A0R2NZ75_9ACTN</name>
<dbReference type="InterPro" id="IPR016066">
    <property type="entry name" value="A-D-PHexomutase_CS"/>
</dbReference>
<protein>
    <submittedName>
        <fullName evidence="12">Phosphomannomutase</fullName>
    </submittedName>
</protein>
<evidence type="ECO:0000256" key="7">
    <source>
        <dbReference type="RuleBase" id="RU004326"/>
    </source>
</evidence>
<accession>A0A0R2NZ75</accession>
<comment type="caution">
    <text evidence="12">The sequence shown here is derived from an EMBL/GenBank/DDBJ whole genome shotgun (WGS) entry which is preliminary data.</text>
</comment>
<dbReference type="PANTHER" id="PTHR45745:SF1">
    <property type="entry name" value="PHOSPHOGLUCOMUTASE 2B-RELATED"/>
    <property type="match status" value="1"/>
</dbReference>
<dbReference type="Proteomes" id="UP000053941">
    <property type="component" value="Unassembled WGS sequence"/>
</dbReference>
<dbReference type="SUPFAM" id="SSF53738">
    <property type="entry name" value="Phosphoglucomutase, first 3 domains"/>
    <property type="match status" value="3"/>
</dbReference>
<dbReference type="AlphaFoldDB" id="A0A0R2NZ75"/>
<dbReference type="PROSITE" id="PS00710">
    <property type="entry name" value="PGM_PMM"/>
    <property type="match status" value="1"/>
</dbReference>